<reference evidence="1 2" key="1">
    <citation type="submission" date="2016-10" db="EMBL/GenBank/DDBJ databases">
        <authorList>
            <person name="de Groot N.N."/>
        </authorList>
    </citation>
    <scope>NUCLEOTIDE SEQUENCE [LARGE SCALE GENOMIC DNA]</scope>
    <source>
        <strain evidence="1 2">DSM 19981</strain>
    </source>
</reference>
<dbReference type="Gene3D" id="2.40.160.20">
    <property type="match status" value="1"/>
</dbReference>
<keyword evidence="2" id="KW-1185">Reference proteome</keyword>
<evidence type="ECO:0000313" key="2">
    <source>
        <dbReference type="Proteomes" id="UP000199473"/>
    </source>
</evidence>
<accession>A0A1I3Y9H3</accession>
<dbReference type="OrthoDB" id="5294829at2"/>
<dbReference type="EMBL" id="FOSQ01000001">
    <property type="protein sequence ID" value="SFK28442.1"/>
    <property type="molecule type" value="Genomic_DNA"/>
</dbReference>
<dbReference type="AlphaFoldDB" id="A0A1I3Y9H3"/>
<dbReference type="InterPro" id="IPR020915">
    <property type="entry name" value="UPF0311"/>
</dbReference>
<proteinExistence type="predicted"/>
<gene>
    <name evidence="1" type="ORF">SAMN02745775_1011087</name>
</gene>
<protein>
    <submittedName>
        <fullName evidence="1">Uncharacterized protein</fullName>
    </submittedName>
</protein>
<sequence>MDRIITRRGALGGAIGMVASGNALAQGTPPLEPSVPLVLPRSEFVWEALVELAPTLAMGEGPLGERRMVPITGGVFAGPRIRGRVLPGGADRQLVRRDGVRRLEALYEMQAEDGAIITVLNKVVVAPVPGAEEYRFSTIEVTAPDGPHAWLNRLAFVGTLHGLRPRLAVLVRVYSLA</sequence>
<name>A0A1I3Y9H3_9PROT</name>
<dbReference type="Pfam" id="PF11578">
    <property type="entry name" value="DUF3237"/>
    <property type="match status" value="1"/>
</dbReference>
<dbReference type="PANTHER" id="PTHR37315:SF1">
    <property type="entry name" value="UPF0311 PROTEIN BLR7842"/>
    <property type="match status" value="1"/>
</dbReference>
<evidence type="ECO:0000313" key="1">
    <source>
        <dbReference type="EMBL" id="SFK28442.1"/>
    </source>
</evidence>
<organism evidence="1 2">
    <name type="scientific">Falsiroseomonas stagni DSM 19981</name>
    <dbReference type="NCBI Taxonomy" id="1123062"/>
    <lineage>
        <taxon>Bacteria</taxon>
        <taxon>Pseudomonadati</taxon>
        <taxon>Pseudomonadota</taxon>
        <taxon>Alphaproteobacteria</taxon>
        <taxon>Acetobacterales</taxon>
        <taxon>Roseomonadaceae</taxon>
        <taxon>Falsiroseomonas</taxon>
    </lineage>
</organism>
<dbReference type="STRING" id="1123062.SAMN02745775_1011087"/>
<dbReference type="RefSeq" id="WP_092956497.1">
    <property type="nucleotide sequence ID" value="NZ_FOSQ01000001.1"/>
</dbReference>
<dbReference type="PANTHER" id="PTHR37315">
    <property type="entry name" value="UPF0311 PROTEIN BLR7842"/>
    <property type="match status" value="1"/>
</dbReference>
<dbReference type="Proteomes" id="UP000199473">
    <property type="component" value="Unassembled WGS sequence"/>
</dbReference>